<evidence type="ECO:0000256" key="1">
    <source>
        <dbReference type="SAM" id="MobiDB-lite"/>
    </source>
</evidence>
<feature type="transmembrane region" description="Helical" evidence="2">
    <location>
        <begin position="347"/>
        <end position="365"/>
    </location>
</feature>
<evidence type="ECO:0000259" key="5">
    <source>
        <dbReference type="Pfam" id="PF10355"/>
    </source>
</evidence>
<feature type="transmembrane region" description="Helical" evidence="2">
    <location>
        <begin position="415"/>
        <end position="432"/>
    </location>
</feature>
<dbReference type="PANTHER" id="PTHR31685">
    <property type="entry name" value="INTEGRAL MEMBRANE PROTEIN (AFU_ORTHOLOGUE AFUA_6G12730)-RELATED"/>
    <property type="match status" value="1"/>
</dbReference>
<dbReference type="Pfam" id="PF10348">
    <property type="entry name" value="DUF2427"/>
    <property type="match status" value="1"/>
</dbReference>
<evidence type="ECO:0000259" key="4">
    <source>
        <dbReference type="Pfam" id="PF10348"/>
    </source>
</evidence>
<keyword evidence="2" id="KW-0812">Transmembrane</keyword>
<evidence type="ECO:0008006" key="8">
    <source>
        <dbReference type="Google" id="ProtNLM"/>
    </source>
</evidence>
<feature type="transmembrane region" description="Helical" evidence="2">
    <location>
        <begin position="128"/>
        <end position="147"/>
    </location>
</feature>
<dbReference type="Proteomes" id="UP000298390">
    <property type="component" value="Unassembled WGS sequence"/>
</dbReference>
<dbReference type="Pfam" id="PF10355">
    <property type="entry name" value="Ytp1"/>
    <property type="match status" value="1"/>
</dbReference>
<evidence type="ECO:0000313" key="7">
    <source>
        <dbReference type="Proteomes" id="UP000298390"/>
    </source>
</evidence>
<keyword evidence="2" id="KW-0472">Membrane</keyword>
<feature type="transmembrane region" description="Helical" evidence="2">
    <location>
        <begin position="537"/>
        <end position="559"/>
    </location>
</feature>
<dbReference type="STRING" id="34475.A0A4Y9XQ51"/>
<dbReference type="AlphaFoldDB" id="A0A4Y9XQ51"/>
<keyword evidence="2" id="KW-1133">Transmembrane helix</keyword>
<feature type="region of interest" description="Disordered" evidence="1">
    <location>
        <begin position="239"/>
        <end position="261"/>
    </location>
</feature>
<dbReference type="EMBL" id="SEKV01001010">
    <property type="protein sequence ID" value="TFY52260.1"/>
    <property type="molecule type" value="Genomic_DNA"/>
</dbReference>
<protein>
    <recommendedName>
        <fullName evidence="8">Cytoplasmic protein</fullName>
    </recommendedName>
</protein>
<gene>
    <name evidence="6" type="ORF">EVJ58_g10119</name>
</gene>
<feature type="chain" id="PRO_5021421640" description="Cytoplasmic protein" evidence="3">
    <location>
        <begin position="20"/>
        <end position="648"/>
    </location>
</feature>
<dbReference type="PANTHER" id="PTHR31685:SF3">
    <property type="entry name" value="INTEGRAL MEMBRANE PROTEIN (AFU_ORTHOLOGUE AFUA_6G12730)"/>
    <property type="match status" value="1"/>
</dbReference>
<feature type="domain" description="Protein YTP1-like C-terminal" evidence="5">
    <location>
        <begin position="352"/>
        <end position="631"/>
    </location>
</feature>
<accession>A0A4Y9XQ51</accession>
<feature type="region of interest" description="Disordered" evidence="1">
    <location>
        <begin position="275"/>
        <end position="318"/>
    </location>
</feature>
<evidence type="ECO:0000256" key="2">
    <source>
        <dbReference type="SAM" id="Phobius"/>
    </source>
</evidence>
<feature type="domain" description="DUF2427" evidence="4">
    <location>
        <begin position="95"/>
        <end position="169"/>
    </location>
</feature>
<feature type="transmembrane region" description="Helical" evidence="2">
    <location>
        <begin position="452"/>
        <end position="471"/>
    </location>
</feature>
<name>A0A4Y9XQ51_9APHY</name>
<keyword evidence="3" id="KW-0732">Signal</keyword>
<comment type="caution">
    <text evidence="6">The sequence shown here is derived from an EMBL/GenBank/DDBJ whole genome shotgun (WGS) entry which is preliminary data.</text>
</comment>
<feature type="transmembrane region" description="Helical" evidence="2">
    <location>
        <begin position="609"/>
        <end position="630"/>
    </location>
</feature>
<feature type="transmembrane region" description="Helical" evidence="2">
    <location>
        <begin position="571"/>
        <end position="589"/>
    </location>
</feature>
<proteinExistence type="predicted"/>
<evidence type="ECO:0000256" key="3">
    <source>
        <dbReference type="SAM" id="SignalP"/>
    </source>
</evidence>
<reference evidence="6 7" key="1">
    <citation type="submission" date="2019-01" db="EMBL/GenBank/DDBJ databases">
        <title>Genome sequencing of the rare red list fungi Fomitopsis rosea.</title>
        <authorList>
            <person name="Buettner E."/>
            <person name="Kellner H."/>
        </authorList>
    </citation>
    <scope>NUCLEOTIDE SEQUENCE [LARGE SCALE GENOMIC DNA]</scope>
    <source>
        <strain evidence="6 7">DSM 105464</strain>
    </source>
</reference>
<feature type="signal peptide" evidence="3">
    <location>
        <begin position="1"/>
        <end position="19"/>
    </location>
</feature>
<dbReference type="InterPro" id="IPR018825">
    <property type="entry name" value="DUF2427"/>
</dbReference>
<sequence>MRALHILPFLVPALAGALAAVPPHDPHAPDHPAASGSDVSPHEEILYRRDGDHHHMGAPLVHLNETEIAASHQPTPPSYYWSDIMDPQGERRYPGLMAVHVLSMGLAFFGALPAGIALRSVKSAWHPVTVILFYTFATIGVGASMLYRKLTPDMYEGERHSSQGYGWLFFAAALSAVDTLAILLRAWHYVVALRRGEESFGIKSAWKTVVLGRDEPGVHLTSEYTNLVAEDELEAAELKTRDIESEDSESETLHERRNQPMQPIRTIFDARDSDHEETAQWANSVPRHARQPSYPQSAASERTLFGPRSPRDSDDTLHVPGPWYASENRAWLMQKIGRAAFGTSERVLVFAGFMQVLTGIVTYTGGCRQNWINGCLAHLIKGGIFWCYGLVTFARYLGSFSELGWAWNRVPSGNYPSAEFVESLVVFVYGITNTWMERFGAHPGDPYTTKQVQHISIAVMFWFAGLIGMGIESKRIRRWLAAGSTAAMGINRGQEAVAEPPSYAASFNPFPALCIGITGAAMAAHAQTYLFQVQIHMLWGNLLTGFAVLRCLTYFFVWLSPPRSILPSRPPTEALASFLLACGGLMFMFSTEEVTIAAMRQGHDDMMMFLNVGVAITCLAFCWVLSVVALKGWLKSRTHAAVKFHASA</sequence>
<feature type="transmembrane region" description="Helical" evidence="2">
    <location>
        <begin position="371"/>
        <end position="394"/>
    </location>
</feature>
<organism evidence="6 7">
    <name type="scientific">Rhodofomes roseus</name>
    <dbReference type="NCBI Taxonomy" id="34475"/>
    <lineage>
        <taxon>Eukaryota</taxon>
        <taxon>Fungi</taxon>
        <taxon>Dikarya</taxon>
        <taxon>Basidiomycota</taxon>
        <taxon>Agaricomycotina</taxon>
        <taxon>Agaricomycetes</taxon>
        <taxon>Polyporales</taxon>
        <taxon>Rhodofomes</taxon>
    </lineage>
</organism>
<dbReference type="InterPro" id="IPR018827">
    <property type="entry name" value="YTP1_C"/>
</dbReference>
<feature type="transmembrane region" description="Helical" evidence="2">
    <location>
        <begin position="167"/>
        <end position="187"/>
    </location>
</feature>
<feature type="transmembrane region" description="Helical" evidence="2">
    <location>
        <begin position="95"/>
        <end position="116"/>
    </location>
</feature>
<evidence type="ECO:0000313" key="6">
    <source>
        <dbReference type="EMBL" id="TFY52260.1"/>
    </source>
</evidence>